<dbReference type="STRING" id="269621.A0A238F997"/>
<evidence type="ECO:0000313" key="4">
    <source>
        <dbReference type="EMBL" id="SCV70410.1"/>
    </source>
</evidence>
<dbReference type="InterPro" id="IPR003734">
    <property type="entry name" value="DUF155"/>
</dbReference>
<dbReference type="EMBL" id="FMSP01000005">
    <property type="protein sequence ID" value="SCV70410.1"/>
    <property type="molecule type" value="Genomic_DNA"/>
</dbReference>
<dbReference type="InterPro" id="IPR051624">
    <property type="entry name" value="RMD1/Sad1-interacting"/>
</dbReference>
<dbReference type="Proteomes" id="UP000198372">
    <property type="component" value="Unassembled WGS sequence"/>
</dbReference>
<feature type="region of interest" description="Disordered" evidence="2">
    <location>
        <begin position="465"/>
        <end position="486"/>
    </location>
</feature>
<sequence>MQSLWRTATSRQCINSIRPTVAHTTAASLRFNSSSSSSSSSSPGPSSSTPSRSTNPSTPTPTPTSTPSTSTLARAQQKKHKAKKTKSSTASSISASATPSAPSLTVASLSASTPPLPALLPLGLKPSKPTHEDPSDGLVVALASAEHYDTVALVKSLQSLGLLDRAINLMGEAVYLPNWSPPTTNGQEKETGQVFVFESGTIVSWGLSQAGTEAFLRTVIRGRGNPSPPSSTMAPKASTKVETLLRDSKIGWVEQGRYNEFETEVLEYWTGKSQTQMQGDAIHLCGSLHETPTTTSTHSTPLRPSKDLLARLAFSAGIARVTKLGVYEEAFDTFASHVASIPKLLESGSEAPVRKTDIIKRVGTLHGFRQKLNLEDENLLDEPEFLWDDEKLHRYYTSVCKALEFDSRLRNLNDRVDYAFQLQSTLMELLNTKTSHRLEWIIIVLIAFEITIVLIREGVGLFHGEGEDEEPTKPRKGKAQEVVVAG</sequence>
<organism evidence="4 5">
    <name type="scientific">Microbotryum intermedium</name>
    <dbReference type="NCBI Taxonomy" id="269621"/>
    <lineage>
        <taxon>Eukaryota</taxon>
        <taxon>Fungi</taxon>
        <taxon>Dikarya</taxon>
        <taxon>Basidiomycota</taxon>
        <taxon>Pucciniomycotina</taxon>
        <taxon>Microbotryomycetes</taxon>
        <taxon>Microbotryales</taxon>
        <taxon>Microbotryaceae</taxon>
        <taxon>Microbotryum</taxon>
    </lineage>
</organism>
<evidence type="ECO:0000256" key="2">
    <source>
        <dbReference type="SAM" id="MobiDB-lite"/>
    </source>
</evidence>
<proteinExistence type="inferred from homology"/>
<feature type="compositionally biased region" description="Basic residues" evidence="2">
    <location>
        <begin position="76"/>
        <end position="86"/>
    </location>
</feature>
<dbReference type="GO" id="GO:0005739">
    <property type="term" value="C:mitochondrion"/>
    <property type="evidence" value="ECO:0007669"/>
    <property type="project" value="UniProtKB-ARBA"/>
</dbReference>
<dbReference type="PANTHER" id="PTHR16255:SF1">
    <property type="entry name" value="REQUIRED FOR MEIOTIC NUCLEAR DIVISION PROTEIN 1 HOMOLOG"/>
    <property type="match status" value="1"/>
</dbReference>
<evidence type="ECO:0000259" key="3">
    <source>
        <dbReference type="Pfam" id="PF02582"/>
    </source>
</evidence>
<gene>
    <name evidence="4" type="ORF">BQ2448_1804</name>
</gene>
<protein>
    <submittedName>
        <fullName evidence="4">BQ2448_1804 protein</fullName>
    </submittedName>
</protein>
<accession>A0A238F997</accession>
<feature type="compositionally biased region" description="Low complexity" evidence="2">
    <location>
        <begin position="33"/>
        <end position="57"/>
    </location>
</feature>
<comment type="similarity">
    <text evidence="1">Belongs to the RMD1/sif2 family.</text>
</comment>
<evidence type="ECO:0000313" key="5">
    <source>
        <dbReference type="Proteomes" id="UP000198372"/>
    </source>
</evidence>
<dbReference type="Pfam" id="PF02582">
    <property type="entry name" value="DUF155"/>
    <property type="match status" value="1"/>
</dbReference>
<dbReference type="OrthoDB" id="242766at2759"/>
<dbReference type="AlphaFoldDB" id="A0A238F997"/>
<name>A0A238F997_9BASI</name>
<keyword evidence="5" id="KW-1185">Reference proteome</keyword>
<dbReference type="PANTHER" id="PTHR16255">
    <property type="entry name" value="REQUIRED FOR MEIOTIC NUCLEAR DIVISION PROTEIN 1 HOMOLOG"/>
    <property type="match status" value="1"/>
</dbReference>
<evidence type="ECO:0000256" key="1">
    <source>
        <dbReference type="ARBA" id="ARBA00008306"/>
    </source>
</evidence>
<dbReference type="GO" id="GO:0070131">
    <property type="term" value="P:positive regulation of mitochondrial translation"/>
    <property type="evidence" value="ECO:0007669"/>
    <property type="project" value="TreeGrafter"/>
</dbReference>
<feature type="domain" description="DUF155" evidence="3">
    <location>
        <begin position="194"/>
        <end position="413"/>
    </location>
</feature>
<reference evidence="5" key="1">
    <citation type="submission" date="2016-09" db="EMBL/GenBank/DDBJ databases">
        <authorList>
            <person name="Jeantristanb JTB J.-T."/>
            <person name="Ricardo R."/>
        </authorList>
    </citation>
    <scope>NUCLEOTIDE SEQUENCE [LARGE SCALE GENOMIC DNA]</scope>
</reference>
<feature type="compositionally biased region" description="Low complexity" evidence="2">
    <location>
        <begin position="87"/>
        <end position="100"/>
    </location>
</feature>
<feature type="region of interest" description="Disordered" evidence="2">
    <location>
        <begin position="28"/>
        <end position="100"/>
    </location>
</feature>